<gene>
    <name evidence="2" type="ORF">PCOR1329_LOCUS18624</name>
</gene>
<feature type="non-terminal residue" evidence="2">
    <location>
        <position position="120"/>
    </location>
</feature>
<feature type="region of interest" description="Disordered" evidence="1">
    <location>
        <begin position="49"/>
        <end position="120"/>
    </location>
</feature>
<evidence type="ECO:0000256" key="1">
    <source>
        <dbReference type="SAM" id="MobiDB-lite"/>
    </source>
</evidence>
<comment type="caution">
    <text evidence="2">The sequence shown here is derived from an EMBL/GenBank/DDBJ whole genome shotgun (WGS) entry which is preliminary data.</text>
</comment>
<dbReference type="EMBL" id="CAUYUJ010005878">
    <property type="protein sequence ID" value="CAK0815273.1"/>
    <property type="molecule type" value="Genomic_DNA"/>
</dbReference>
<organism evidence="2 3">
    <name type="scientific">Prorocentrum cordatum</name>
    <dbReference type="NCBI Taxonomy" id="2364126"/>
    <lineage>
        <taxon>Eukaryota</taxon>
        <taxon>Sar</taxon>
        <taxon>Alveolata</taxon>
        <taxon>Dinophyceae</taxon>
        <taxon>Prorocentrales</taxon>
        <taxon>Prorocentraceae</taxon>
        <taxon>Prorocentrum</taxon>
    </lineage>
</organism>
<name>A0ABN9R9T4_9DINO</name>
<reference evidence="2" key="1">
    <citation type="submission" date="2023-10" db="EMBL/GenBank/DDBJ databases">
        <authorList>
            <person name="Chen Y."/>
            <person name="Shah S."/>
            <person name="Dougan E. K."/>
            <person name="Thang M."/>
            <person name="Chan C."/>
        </authorList>
    </citation>
    <scope>NUCLEOTIDE SEQUENCE [LARGE SCALE GENOMIC DNA]</scope>
</reference>
<accession>A0ABN9R9T4</accession>
<evidence type="ECO:0000313" key="2">
    <source>
        <dbReference type="EMBL" id="CAK0815273.1"/>
    </source>
</evidence>
<protein>
    <submittedName>
        <fullName evidence="2">Uncharacterized protein</fullName>
    </submittedName>
</protein>
<evidence type="ECO:0000313" key="3">
    <source>
        <dbReference type="Proteomes" id="UP001189429"/>
    </source>
</evidence>
<feature type="non-terminal residue" evidence="2">
    <location>
        <position position="1"/>
    </location>
</feature>
<keyword evidence="3" id="KW-1185">Reference proteome</keyword>
<feature type="compositionally biased region" description="Basic and acidic residues" evidence="1">
    <location>
        <begin position="87"/>
        <end position="107"/>
    </location>
</feature>
<proteinExistence type="predicted"/>
<sequence>PVRRRQRRGTGAGVRRLRRMELARLAEGAQEVPWEAARAPARLLRAEAVHGMPSSGGEEDAALLSNEGSPLGRNESAGGSAGDADVDAVKHELAERKRRQREAMGKDEQEEALWMEIAKD</sequence>
<dbReference type="Proteomes" id="UP001189429">
    <property type="component" value="Unassembled WGS sequence"/>
</dbReference>